<evidence type="ECO:0000256" key="4">
    <source>
        <dbReference type="ARBA" id="ARBA00022598"/>
    </source>
</evidence>
<evidence type="ECO:0000256" key="11">
    <source>
        <dbReference type="SAM" id="MobiDB-lite"/>
    </source>
</evidence>
<dbReference type="Gene3D" id="3.30.470.20">
    <property type="entry name" value="ATP-grasp fold, B domain"/>
    <property type="match status" value="1"/>
</dbReference>
<dbReference type="GO" id="GO:0005874">
    <property type="term" value="C:microtubule"/>
    <property type="evidence" value="ECO:0007669"/>
    <property type="project" value="UniProtKB-KW"/>
</dbReference>
<dbReference type="Proteomes" id="UP000192578">
    <property type="component" value="Unassembled WGS sequence"/>
</dbReference>
<evidence type="ECO:0000256" key="6">
    <source>
        <dbReference type="ARBA" id="ARBA00022741"/>
    </source>
</evidence>
<keyword evidence="5" id="KW-0493">Microtubule</keyword>
<protein>
    <submittedName>
        <fullName evidence="12">Tubulin polyglutamylase TTLL1</fullName>
    </submittedName>
</protein>
<accession>A0A1W0WKH9</accession>
<evidence type="ECO:0000256" key="10">
    <source>
        <dbReference type="ARBA" id="ARBA00023273"/>
    </source>
</evidence>
<keyword evidence="9" id="KW-0206">Cytoskeleton</keyword>
<dbReference type="PANTHER" id="PTHR12241:SF31">
    <property type="entry name" value="POLYGLUTAMYLASE COMPLEX SUBUNIT TTLL1"/>
    <property type="match status" value="1"/>
</dbReference>
<evidence type="ECO:0000256" key="3">
    <source>
        <dbReference type="ARBA" id="ARBA00022490"/>
    </source>
</evidence>
<dbReference type="GO" id="GO:0015631">
    <property type="term" value="F:tubulin binding"/>
    <property type="evidence" value="ECO:0007669"/>
    <property type="project" value="TreeGrafter"/>
</dbReference>
<keyword evidence="10" id="KW-0966">Cell projection</keyword>
<organism evidence="12 13">
    <name type="scientific">Hypsibius exemplaris</name>
    <name type="common">Freshwater tardigrade</name>
    <dbReference type="NCBI Taxonomy" id="2072580"/>
    <lineage>
        <taxon>Eukaryota</taxon>
        <taxon>Metazoa</taxon>
        <taxon>Ecdysozoa</taxon>
        <taxon>Tardigrada</taxon>
        <taxon>Eutardigrada</taxon>
        <taxon>Parachela</taxon>
        <taxon>Hypsibioidea</taxon>
        <taxon>Hypsibiidae</taxon>
        <taxon>Hypsibius</taxon>
    </lineage>
</organism>
<feature type="region of interest" description="Disordered" evidence="11">
    <location>
        <begin position="1"/>
        <end position="34"/>
    </location>
</feature>
<comment type="subcellular location">
    <subcellularLocation>
        <location evidence="1">Cytoplasm</location>
        <location evidence="1">Cytoskeleton</location>
        <location evidence="1">Cilium basal body</location>
    </subcellularLocation>
</comment>
<comment type="caution">
    <text evidence="12">The sequence shown here is derived from an EMBL/GenBank/DDBJ whole genome shotgun (WGS) entry which is preliminary data.</text>
</comment>
<dbReference type="AlphaFoldDB" id="A0A1W0WKH9"/>
<sequence length="476" mass="55326">MSQTTERSDSDSESDSSREEEEEAPPTVKIPTRKTEVPSAVPVKFQAVIKYHTDQGFRPLLCAFRNLQWRDFANRGRWHMFWANVANARALFQPGQRYYFNDDQLVNHYQSCYQLSRKDNMTKNIKKFRMEMAHLKDPIGKKDRHGNFLYLDLIAPTYLLPFDFNTFLTDFKKNGGLYIVKPCSGSQGQGIFLVNQLDQAKRWQEKALAEIAACVQDNEGYQGYLISRYIANPLLIDGKKFDLRIYILVTSFKPLRCYYYRQGFCRFCATRYSPDVGNIDDKFMHLTNVAVQKQKKGYNRSHGNKWSLKAFRLYMERVYGRGKIDSLFDKIFWMIVQSLRSVQSLMDNDRHCYEMYGYDCLIDAHLKPWLLEINASPSLEDSTPVDRVIKTSLLSDTMRMALYERCPHLLGMKEKRPDASDMPLGDYEILYLEEPAPKLTPAERVKKANLGRYGSTSGPLQAPPLAPQDRPRWNSM</sequence>
<keyword evidence="7" id="KW-0067">ATP-binding</keyword>
<feature type="region of interest" description="Disordered" evidence="11">
    <location>
        <begin position="441"/>
        <end position="476"/>
    </location>
</feature>
<keyword evidence="3" id="KW-0963">Cytoplasm</keyword>
<evidence type="ECO:0000256" key="1">
    <source>
        <dbReference type="ARBA" id="ARBA00004120"/>
    </source>
</evidence>
<evidence type="ECO:0000256" key="8">
    <source>
        <dbReference type="ARBA" id="ARBA00023069"/>
    </source>
</evidence>
<dbReference type="GO" id="GO:0070740">
    <property type="term" value="F:tubulin-glutamic acid ligase activity"/>
    <property type="evidence" value="ECO:0007669"/>
    <property type="project" value="TreeGrafter"/>
</dbReference>
<dbReference type="GO" id="GO:0005524">
    <property type="term" value="F:ATP binding"/>
    <property type="evidence" value="ECO:0007669"/>
    <property type="project" value="UniProtKB-KW"/>
</dbReference>
<feature type="compositionally biased region" description="Acidic residues" evidence="11">
    <location>
        <begin position="11"/>
        <end position="24"/>
    </location>
</feature>
<evidence type="ECO:0000313" key="13">
    <source>
        <dbReference type="Proteomes" id="UP000192578"/>
    </source>
</evidence>
<dbReference type="EMBL" id="MTYJ01000084">
    <property type="protein sequence ID" value="OQV15718.1"/>
    <property type="molecule type" value="Genomic_DNA"/>
</dbReference>
<name>A0A1W0WKH9_HYPEX</name>
<dbReference type="PROSITE" id="PS51221">
    <property type="entry name" value="TTL"/>
    <property type="match status" value="1"/>
</dbReference>
<evidence type="ECO:0000256" key="9">
    <source>
        <dbReference type="ARBA" id="ARBA00023212"/>
    </source>
</evidence>
<evidence type="ECO:0000313" key="12">
    <source>
        <dbReference type="EMBL" id="OQV15718.1"/>
    </source>
</evidence>
<gene>
    <name evidence="12" type="ORF">BV898_10109</name>
</gene>
<keyword evidence="6" id="KW-0547">Nucleotide-binding</keyword>
<keyword evidence="4" id="KW-0436">Ligase</keyword>
<dbReference type="InterPro" id="IPR004344">
    <property type="entry name" value="TTL/TTLL_fam"/>
</dbReference>
<keyword evidence="8" id="KW-0969">Cilium</keyword>
<evidence type="ECO:0000256" key="2">
    <source>
        <dbReference type="ARBA" id="ARBA00006118"/>
    </source>
</evidence>
<comment type="similarity">
    <text evidence="2">Belongs to the tubulin polyglutamylase family.</text>
</comment>
<dbReference type="SUPFAM" id="SSF56059">
    <property type="entry name" value="Glutathione synthetase ATP-binding domain-like"/>
    <property type="match status" value="1"/>
</dbReference>
<keyword evidence="13" id="KW-1185">Reference proteome</keyword>
<proteinExistence type="inferred from homology"/>
<feature type="compositionally biased region" description="Basic and acidic residues" evidence="11">
    <location>
        <begin position="1"/>
        <end position="10"/>
    </location>
</feature>
<dbReference type="Pfam" id="PF03133">
    <property type="entry name" value="TTL"/>
    <property type="match status" value="1"/>
</dbReference>
<dbReference type="OrthoDB" id="202825at2759"/>
<evidence type="ECO:0000256" key="5">
    <source>
        <dbReference type="ARBA" id="ARBA00022701"/>
    </source>
</evidence>
<reference evidence="13" key="1">
    <citation type="submission" date="2017-01" db="EMBL/GenBank/DDBJ databases">
        <title>Comparative genomics of anhydrobiosis in the tardigrade Hypsibius dujardini.</title>
        <authorList>
            <person name="Yoshida Y."/>
            <person name="Koutsovoulos G."/>
            <person name="Laetsch D."/>
            <person name="Stevens L."/>
            <person name="Kumar S."/>
            <person name="Horikawa D."/>
            <person name="Ishino K."/>
            <person name="Komine S."/>
            <person name="Tomita M."/>
            <person name="Blaxter M."/>
            <person name="Arakawa K."/>
        </authorList>
    </citation>
    <scope>NUCLEOTIDE SEQUENCE [LARGE SCALE GENOMIC DNA]</scope>
    <source>
        <strain evidence="13">Z151</strain>
    </source>
</reference>
<evidence type="ECO:0000256" key="7">
    <source>
        <dbReference type="ARBA" id="ARBA00022840"/>
    </source>
</evidence>
<dbReference type="PANTHER" id="PTHR12241">
    <property type="entry name" value="TUBULIN POLYGLUTAMYLASE"/>
    <property type="match status" value="1"/>
</dbReference>
<dbReference type="GO" id="GO:0000226">
    <property type="term" value="P:microtubule cytoskeleton organization"/>
    <property type="evidence" value="ECO:0007669"/>
    <property type="project" value="TreeGrafter"/>
</dbReference>
<dbReference type="GO" id="GO:0036064">
    <property type="term" value="C:ciliary basal body"/>
    <property type="evidence" value="ECO:0007669"/>
    <property type="project" value="TreeGrafter"/>
</dbReference>